<proteinExistence type="predicted"/>
<organism evidence="1 2">
    <name type="scientific">Phytophthora megakarya</name>
    <dbReference type="NCBI Taxonomy" id="4795"/>
    <lineage>
        <taxon>Eukaryota</taxon>
        <taxon>Sar</taxon>
        <taxon>Stramenopiles</taxon>
        <taxon>Oomycota</taxon>
        <taxon>Peronosporomycetes</taxon>
        <taxon>Peronosporales</taxon>
        <taxon>Peronosporaceae</taxon>
        <taxon>Phytophthora</taxon>
    </lineage>
</organism>
<reference evidence="2" key="1">
    <citation type="submission" date="2017-03" db="EMBL/GenBank/DDBJ databases">
        <title>Phytopthora megakarya and P. palmivora, two closely related causual agents of cacao black pod achieved similar genome size and gene model numbers by different mechanisms.</title>
        <authorList>
            <person name="Ali S."/>
            <person name="Shao J."/>
            <person name="Larry D.J."/>
            <person name="Kronmiller B."/>
            <person name="Shen D."/>
            <person name="Strem M.D."/>
            <person name="Melnick R.L."/>
            <person name="Guiltinan M.J."/>
            <person name="Tyler B.M."/>
            <person name="Meinhardt L.W."/>
            <person name="Bailey B.A."/>
        </authorList>
    </citation>
    <scope>NUCLEOTIDE SEQUENCE [LARGE SCALE GENOMIC DNA]</scope>
    <source>
        <strain evidence="2">zdho120</strain>
    </source>
</reference>
<accession>A0A225UBI7</accession>
<comment type="caution">
    <text evidence="1">The sequence shown here is derived from an EMBL/GenBank/DDBJ whole genome shotgun (WGS) entry which is preliminary data.</text>
</comment>
<dbReference type="OrthoDB" id="93327at2759"/>
<dbReference type="STRING" id="4795.A0A225UBI7"/>
<dbReference type="AlphaFoldDB" id="A0A225UBI7"/>
<dbReference type="EMBL" id="NBNE01022484">
    <property type="protein sequence ID" value="OWY90597.1"/>
    <property type="molecule type" value="Genomic_DNA"/>
</dbReference>
<protein>
    <submittedName>
        <fullName evidence="1">Uncharacterized protein</fullName>
    </submittedName>
</protein>
<gene>
    <name evidence="1" type="ORF">PHMEG_00041205</name>
</gene>
<keyword evidence="2" id="KW-1185">Reference proteome</keyword>
<evidence type="ECO:0000313" key="1">
    <source>
        <dbReference type="EMBL" id="OWY90597.1"/>
    </source>
</evidence>
<dbReference type="Proteomes" id="UP000198211">
    <property type="component" value="Unassembled WGS sequence"/>
</dbReference>
<evidence type="ECO:0000313" key="2">
    <source>
        <dbReference type="Proteomes" id="UP000198211"/>
    </source>
</evidence>
<name>A0A225UBI7_9STRA</name>
<sequence>MGKVEGEARLRDTKAPWLPPDFTWFIQRAWRKPEVLDRLHLQHRLEVLKNLVITSQSNSLPSLWTLSYPKKGSPIELRIHSDFSGDCVHEPLKIKVYDNVLTGYPKFFQVGITALSIASAAIPIGVVGAAVEKVLAASKSALDEQITVKSILDKANLGPGNEKSSQELASFPTFNEA</sequence>